<name>A0A9W9ZKH2_9CNID</name>
<comment type="caution">
    <text evidence="2">The sequence shown here is derived from an EMBL/GenBank/DDBJ whole genome shotgun (WGS) entry which is preliminary data.</text>
</comment>
<feature type="region of interest" description="Disordered" evidence="1">
    <location>
        <begin position="24"/>
        <end position="121"/>
    </location>
</feature>
<proteinExistence type="predicted"/>
<gene>
    <name evidence="2" type="ORF">OS493_028470</name>
</gene>
<organism evidence="2 3">
    <name type="scientific">Desmophyllum pertusum</name>
    <dbReference type="NCBI Taxonomy" id="174260"/>
    <lineage>
        <taxon>Eukaryota</taxon>
        <taxon>Metazoa</taxon>
        <taxon>Cnidaria</taxon>
        <taxon>Anthozoa</taxon>
        <taxon>Hexacorallia</taxon>
        <taxon>Scleractinia</taxon>
        <taxon>Caryophylliina</taxon>
        <taxon>Caryophylliidae</taxon>
        <taxon>Desmophyllum</taxon>
    </lineage>
</organism>
<keyword evidence="3" id="KW-1185">Reference proteome</keyword>
<dbReference type="Proteomes" id="UP001163046">
    <property type="component" value="Unassembled WGS sequence"/>
</dbReference>
<sequence length="121" mass="13211">MVAGPEDVTLQGGVNRPIEMSQMHMYGVIEDDSAPNNEETETQQQTMAAQQAECPTDSENQLENCETEPIQLKNAEEERTEDESVETGLACSCESASQSNLPDVIQNDCKDSDKAKTDNAV</sequence>
<protein>
    <submittedName>
        <fullName evidence="2">Uncharacterized protein</fullName>
    </submittedName>
</protein>
<evidence type="ECO:0000313" key="3">
    <source>
        <dbReference type="Proteomes" id="UP001163046"/>
    </source>
</evidence>
<evidence type="ECO:0000256" key="1">
    <source>
        <dbReference type="SAM" id="MobiDB-lite"/>
    </source>
</evidence>
<reference evidence="2" key="1">
    <citation type="submission" date="2023-01" db="EMBL/GenBank/DDBJ databases">
        <title>Genome assembly of the deep-sea coral Lophelia pertusa.</title>
        <authorList>
            <person name="Herrera S."/>
            <person name="Cordes E."/>
        </authorList>
    </citation>
    <scope>NUCLEOTIDE SEQUENCE</scope>
    <source>
        <strain evidence="2">USNM1676648</strain>
        <tissue evidence="2">Polyp</tissue>
    </source>
</reference>
<feature type="compositionally biased region" description="Basic and acidic residues" evidence="1">
    <location>
        <begin position="108"/>
        <end position="121"/>
    </location>
</feature>
<evidence type="ECO:0000313" key="2">
    <source>
        <dbReference type="EMBL" id="KAJ7383388.1"/>
    </source>
</evidence>
<accession>A0A9W9ZKH2</accession>
<dbReference type="AlphaFoldDB" id="A0A9W9ZKH2"/>
<feature type="compositionally biased region" description="Acidic residues" evidence="1">
    <location>
        <begin position="29"/>
        <end position="41"/>
    </location>
</feature>
<feature type="compositionally biased region" description="Low complexity" evidence="1">
    <location>
        <begin position="42"/>
        <end position="53"/>
    </location>
</feature>
<dbReference type="EMBL" id="MU825900">
    <property type="protein sequence ID" value="KAJ7383388.1"/>
    <property type="molecule type" value="Genomic_DNA"/>
</dbReference>